<evidence type="ECO:0000313" key="5">
    <source>
        <dbReference type="Proteomes" id="UP000051461"/>
    </source>
</evidence>
<accession>A0A0R1GJB1</accession>
<evidence type="ECO:0000256" key="2">
    <source>
        <dbReference type="PIRNR" id="PIRNR006276"/>
    </source>
</evidence>
<dbReference type="AlphaFoldDB" id="A0A0R1GJB1"/>
<dbReference type="PRINTS" id="PR01438">
    <property type="entry name" value="UNVRSLSTRESS"/>
</dbReference>
<comment type="similarity">
    <text evidence="1 2">Belongs to the universal stress protein A family.</text>
</comment>
<dbReference type="Gene3D" id="3.40.50.620">
    <property type="entry name" value="HUPs"/>
    <property type="match status" value="1"/>
</dbReference>
<gene>
    <name evidence="4" type="ORF">FC07_GL000755</name>
</gene>
<name>A0A0R1GJB1_9LACO</name>
<organism evidence="4 5">
    <name type="scientific">Loigolactobacillus bifermentans DSM 20003</name>
    <dbReference type="NCBI Taxonomy" id="1423726"/>
    <lineage>
        <taxon>Bacteria</taxon>
        <taxon>Bacillati</taxon>
        <taxon>Bacillota</taxon>
        <taxon>Bacilli</taxon>
        <taxon>Lactobacillales</taxon>
        <taxon>Lactobacillaceae</taxon>
        <taxon>Loigolactobacillus</taxon>
    </lineage>
</organism>
<evidence type="ECO:0000313" key="4">
    <source>
        <dbReference type="EMBL" id="KRK34190.1"/>
    </source>
</evidence>
<dbReference type="PANTHER" id="PTHR46268">
    <property type="entry name" value="STRESS RESPONSE PROTEIN NHAX"/>
    <property type="match status" value="1"/>
</dbReference>
<dbReference type="Proteomes" id="UP000051461">
    <property type="component" value="Unassembled WGS sequence"/>
</dbReference>
<evidence type="ECO:0000256" key="1">
    <source>
        <dbReference type="ARBA" id="ARBA00008791"/>
    </source>
</evidence>
<sequence length="150" mass="16528">MYQNILVPLDGSHNAKAALLEASQLAHHFKSTLHLVTIVNEQRYVPYGYGMAYPADLFADLNHRAEQILTEAQTLLREHKSTAVTTQAVVRGIPKKIIAEDYAKEHPIDLIVMGKSGVDALSRVILGSTTAYVVRHSPTNVLVISDPEDN</sequence>
<keyword evidence="2" id="KW-0963">Cytoplasm</keyword>
<dbReference type="InterPro" id="IPR006016">
    <property type="entry name" value="UspA"/>
</dbReference>
<protein>
    <recommendedName>
        <fullName evidence="2">Universal stress protein</fullName>
    </recommendedName>
</protein>
<dbReference type="GO" id="GO:0005737">
    <property type="term" value="C:cytoplasm"/>
    <property type="evidence" value="ECO:0007669"/>
    <property type="project" value="UniProtKB-SubCell"/>
</dbReference>
<dbReference type="RefSeq" id="WP_057905176.1">
    <property type="nucleotide sequence ID" value="NZ_AZDA01000093.1"/>
</dbReference>
<keyword evidence="5" id="KW-1185">Reference proteome</keyword>
<dbReference type="InterPro" id="IPR006015">
    <property type="entry name" value="Universal_stress_UspA"/>
</dbReference>
<reference evidence="4 5" key="1">
    <citation type="journal article" date="2015" name="Genome Announc.">
        <title>Expanding the biotechnology potential of lactobacilli through comparative genomics of 213 strains and associated genera.</title>
        <authorList>
            <person name="Sun Z."/>
            <person name="Harris H.M."/>
            <person name="McCann A."/>
            <person name="Guo C."/>
            <person name="Argimon S."/>
            <person name="Zhang W."/>
            <person name="Yang X."/>
            <person name="Jeffery I.B."/>
            <person name="Cooney J.C."/>
            <person name="Kagawa T.F."/>
            <person name="Liu W."/>
            <person name="Song Y."/>
            <person name="Salvetti E."/>
            <person name="Wrobel A."/>
            <person name="Rasinkangas P."/>
            <person name="Parkhill J."/>
            <person name="Rea M.C."/>
            <person name="O'Sullivan O."/>
            <person name="Ritari J."/>
            <person name="Douillard F.P."/>
            <person name="Paul Ross R."/>
            <person name="Yang R."/>
            <person name="Briner A.E."/>
            <person name="Felis G.E."/>
            <person name="de Vos W.M."/>
            <person name="Barrangou R."/>
            <person name="Klaenhammer T.R."/>
            <person name="Caufield P.W."/>
            <person name="Cui Y."/>
            <person name="Zhang H."/>
            <person name="O'Toole P.W."/>
        </authorList>
    </citation>
    <scope>NUCLEOTIDE SEQUENCE [LARGE SCALE GENOMIC DNA]</scope>
    <source>
        <strain evidence="4 5">DSM 20003</strain>
    </source>
</reference>
<dbReference type="STRING" id="1423726.FC07_GL000755"/>
<dbReference type="OrthoDB" id="9777884at2"/>
<dbReference type="EMBL" id="AZDA01000093">
    <property type="protein sequence ID" value="KRK34190.1"/>
    <property type="molecule type" value="Genomic_DNA"/>
</dbReference>
<comment type="caution">
    <text evidence="4">The sequence shown here is derived from an EMBL/GenBank/DDBJ whole genome shotgun (WGS) entry which is preliminary data.</text>
</comment>
<dbReference type="PANTHER" id="PTHR46268:SF6">
    <property type="entry name" value="UNIVERSAL STRESS PROTEIN UP12"/>
    <property type="match status" value="1"/>
</dbReference>
<dbReference type="CDD" id="cd00293">
    <property type="entry name" value="USP-like"/>
    <property type="match status" value="1"/>
</dbReference>
<feature type="domain" description="UspA" evidence="3">
    <location>
        <begin position="1"/>
        <end position="144"/>
    </location>
</feature>
<dbReference type="SUPFAM" id="SSF52402">
    <property type="entry name" value="Adenine nucleotide alpha hydrolases-like"/>
    <property type="match status" value="1"/>
</dbReference>
<dbReference type="InterPro" id="IPR014729">
    <property type="entry name" value="Rossmann-like_a/b/a_fold"/>
</dbReference>
<dbReference type="PATRIC" id="fig|1423726.3.peg.777"/>
<comment type="subcellular location">
    <subcellularLocation>
        <location evidence="2">Cytoplasm</location>
    </subcellularLocation>
</comment>
<proteinExistence type="inferred from homology"/>
<dbReference type="Pfam" id="PF00582">
    <property type="entry name" value="Usp"/>
    <property type="match status" value="1"/>
</dbReference>
<evidence type="ECO:0000259" key="3">
    <source>
        <dbReference type="Pfam" id="PF00582"/>
    </source>
</evidence>
<dbReference type="PIRSF" id="PIRSF006276">
    <property type="entry name" value="UspA"/>
    <property type="match status" value="1"/>
</dbReference>